<accession>A0ABD2YE87</accession>
<evidence type="ECO:0000313" key="3">
    <source>
        <dbReference type="Proteomes" id="UP001630127"/>
    </source>
</evidence>
<keyword evidence="1" id="KW-0808">Transferase</keyword>
<dbReference type="PANTHER" id="PTHR48044:SF29">
    <property type="entry name" value="GLYCOSYLTRANSFERASE"/>
    <property type="match status" value="1"/>
</dbReference>
<dbReference type="EMBL" id="JBJUIK010000013">
    <property type="protein sequence ID" value="KAL3505722.1"/>
    <property type="molecule type" value="Genomic_DNA"/>
</dbReference>
<protein>
    <submittedName>
        <fullName evidence="2">Uncharacterized protein</fullName>
    </submittedName>
</protein>
<dbReference type="InterPro" id="IPR002213">
    <property type="entry name" value="UDP_glucos_trans"/>
</dbReference>
<evidence type="ECO:0000256" key="1">
    <source>
        <dbReference type="ARBA" id="ARBA00022679"/>
    </source>
</evidence>
<proteinExistence type="predicted"/>
<dbReference type="GO" id="GO:1901135">
    <property type="term" value="P:carbohydrate derivative metabolic process"/>
    <property type="evidence" value="ECO:0007669"/>
    <property type="project" value="UniProtKB-ARBA"/>
</dbReference>
<feature type="non-terminal residue" evidence="2">
    <location>
        <position position="1"/>
    </location>
</feature>
<dbReference type="Pfam" id="PF00201">
    <property type="entry name" value="UDPGT"/>
    <property type="match status" value="1"/>
</dbReference>
<keyword evidence="3" id="KW-1185">Reference proteome</keyword>
<dbReference type="SUPFAM" id="SSF53756">
    <property type="entry name" value="UDP-Glycosyltransferase/glycogen phosphorylase"/>
    <property type="match status" value="1"/>
</dbReference>
<evidence type="ECO:0000313" key="2">
    <source>
        <dbReference type="EMBL" id="KAL3505722.1"/>
    </source>
</evidence>
<comment type="caution">
    <text evidence="2">The sequence shown here is derived from an EMBL/GenBank/DDBJ whole genome shotgun (WGS) entry which is preliminary data.</text>
</comment>
<sequence length="143" mass="16411">DSTHRGSLIERKKPNRNDENNDSIIVEFLNKKNESSVVYVSFGSESFLSKVEMEEIARGLEFSNVNFIWVIRFPQGSKDNIEEALPQGFLEKVKERGMVVDGWASQAKILEHSSTGGFLSHCGWSSSLLMQDFVWKLVLHWRF</sequence>
<dbReference type="Proteomes" id="UP001630127">
    <property type="component" value="Unassembled WGS sequence"/>
</dbReference>
<dbReference type="AlphaFoldDB" id="A0ABD2YE87"/>
<dbReference type="GO" id="GO:0008194">
    <property type="term" value="F:UDP-glycosyltransferase activity"/>
    <property type="evidence" value="ECO:0007669"/>
    <property type="project" value="UniProtKB-ARBA"/>
</dbReference>
<reference evidence="2 3" key="1">
    <citation type="submission" date="2024-11" db="EMBL/GenBank/DDBJ databases">
        <title>A near-complete genome assembly of Cinchona calisaya.</title>
        <authorList>
            <person name="Lian D.C."/>
            <person name="Zhao X.W."/>
            <person name="Wei L."/>
        </authorList>
    </citation>
    <scope>NUCLEOTIDE SEQUENCE [LARGE SCALE GENOMIC DNA]</scope>
    <source>
        <tissue evidence="2">Nenye</tissue>
    </source>
</reference>
<dbReference type="PANTHER" id="PTHR48044">
    <property type="entry name" value="GLYCOSYLTRANSFERASE"/>
    <property type="match status" value="1"/>
</dbReference>
<dbReference type="Gene3D" id="3.40.50.2000">
    <property type="entry name" value="Glycogen Phosphorylase B"/>
    <property type="match status" value="1"/>
</dbReference>
<organism evidence="2 3">
    <name type="scientific">Cinchona calisaya</name>
    <dbReference type="NCBI Taxonomy" id="153742"/>
    <lineage>
        <taxon>Eukaryota</taxon>
        <taxon>Viridiplantae</taxon>
        <taxon>Streptophyta</taxon>
        <taxon>Embryophyta</taxon>
        <taxon>Tracheophyta</taxon>
        <taxon>Spermatophyta</taxon>
        <taxon>Magnoliopsida</taxon>
        <taxon>eudicotyledons</taxon>
        <taxon>Gunneridae</taxon>
        <taxon>Pentapetalae</taxon>
        <taxon>asterids</taxon>
        <taxon>lamiids</taxon>
        <taxon>Gentianales</taxon>
        <taxon>Rubiaceae</taxon>
        <taxon>Cinchonoideae</taxon>
        <taxon>Cinchoneae</taxon>
        <taxon>Cinchona</taxon>
    </lineage>
</organism>
<gene>
    <name evidence="2" type="ORF">ACH5RR_031104</name>
</gene>
<name>A0ABD2YE87_9GENT</name>